<dbReference type="PANTHER" id="PTHR32507">
    <property type="entry name" value="NA(+)/H(+) ANTIPORTER 1"/>
    <property type="match status" value="1"/>
</dbReference>
<gene>
    <name evidence="6" type="ORF">S01H1_14872</name>
</gene>
<comment type="subcellular location">
    <subcellularLocation>
        <location evidence="1">Cell membrane</location>
        <topology evidence="1">Multi-pass membrane protein</topology>
    </subcellularLocation>
</comment>
<keyword evidence="2" id="KW-0813">Transport</keyword>
<keyword evidence="4" id="KW-0406">Ion transport</keyword>
<dbReference type="GO" id="GO:0005886">
    <property type="term" value="C:plasma membrane"/>
    <property type="evidence" value="ECO:0007669"/>
    <property type="project" value="UniProtKB-SubCell"/>
</dbReference>
<keyword evidence="5" id="KW-0812">Transmembrane</keyword>
<comment type="caution">
    <text evidence="6">The sequence shown here is derived from an EMBL/GenBank/DDBJ whole genome shotgun (WGS) entry which is preliminary data.</text>
</comment>
<evidence type="ECO:0000313" key="6">
    <source>
        <dbReference type="EMBL" id="GAF68949.1"/>
    </source>
</evidence>
<keyword evidence="5" id="KW-0472">Membrane</keyword>
<keyword evidence="3" id="KW-0050">Antiport</keyword>
<protein>
    <recommendedName>
        <fullName evidence="7">Cation/H+ exchanger domain-containing protein</fullName>
    </recommendedName>
</protein>
<proteinExistence type="predicted"/>
<dbReference type="GO" id="GO:0015297">
    <property type="term" value="F:antiporter activity"/>
    <property type="evidence" value="ECO:0007669"/>
    <property type="project" value="UniProtKB-KW"/>
</dbReference>
<dbReference type="AlphaFoldDB" id="X0RJF9"/>
<sequence>FLSLAGTGESTASKLFLGWFGPRGLASIVFAIIVVNKGVPGGQFVAMVVVLTVFFSLVAHGVSANPLAKLLGQREGTKEAST</sequence>
<evidence type="ECO:0008006" key="7">
    <source>
        <dbReference type="Google" id="ProtNLM"/>
    </source>
</evidence>
<feature type="transmembrane region" description="Helical" evidence="5">
    <location>
        <begin position="44"/>
        <end position="62"/>
    </location>
</feature>
<keyword evidence="5" id="KW-1133">Transmembrane helix</keyword>
<feature type="transmembrane region" description="Helical" evidence="5">
    <location>
        <begin position="16"/>
        <end position="35"/>
    </location>
</feature>
<reference evidence="6" key="1">
    <citation type="journal article" date="2014" name="Front. Microbiol.">
        <title>High frequency of phylogenetically diverse reductive dehalogenase-homologous genes in deep subseafloor sedimentary metagenomes.</title>
        <authorList>
            <person name="Kawai M."/>
            <person name="Futagami T."/>
            <person name="Toyoda A."/>
            <person name="Takaki Y."/>
            <person name="Nishi S."/>
            <person name="Hori S."/>
            <person name="Arai W."/>
            <person name="Tsubouchi T."/>
            <person name="Morono Y."/>
            <person name="Uchiyama I."/>
            <person name="Ito T."/>
            <person name="Fujiyama A."/>
            <person name="Inagaki F."/>
            <person name="Takami H."/>
        </authorList>
    </citation>
    <scope>NUCLEOTIDE SEQUENCE</scope>
    <source>
        <strain evidence="6">Expedition CK06-06</strain>
    </source>
</reference>
<evidence type="ECO:0000256" key="3">
    <source>
        <dbReference type="ARBA" id="ARBA00022449"/>
    </source>
</evidence>
<evidence type="ECO:0000256" key="2">
    <source>
        <dbReference type="ARBA" id="ARBA00022448"/>
    </source>
</evidence>
<organism evidence="6">
    <name type="scientific">marine sediment metagenome</name>
    <dbReference type="NCBI Taxonomy" id="412755"/>
    <lineage>
        <taxon>unclassified sequences</taxon>
        <taxon>metagenomes</taxon>
        <taxon>ecological metagenomes</taxon>
    </lineage>
</organism>
<evidence type="ECO:0000256" key="4">
    <source>
        <dbReference type="ARBA" id="ARBA00023065"/>
    </source>
</evidence>
<accession>X0RJF9</accession>
<dbReference type="EMBL" id="BARS01007752">
    <property type="protein sequence ID" value="GAF68949.1"/>
    <property type="molecule type" value="Genomic_DNA"/>
</dbReference>
<feature type="non-terminal residue" evidence="6">
    <location>
        <position position="1"/>
    </location>
</feature>
<name>X0RJF9_9ZZZZ</name>
<evidence type="ECO:0000256" key="1">
    <source>
        <dbReference type="ARBA" id="ARBA00004651"/>
    </source>
</evidence>
<evidence type="ECO:0000256" key="5">
    <source>
        <dbReference type="SAM" id="Phobius"/>
    </source>
</evidence>
<dbReference type="GO" id="GO:0006811">
    <property type="term" value="P:monoatomic ion transport"/>
    <property type="evidence" value="ECO:0007669"/>
    <property type="project" value="UniProtKB-KW"/>
</dbReference>